<evidence type="ECO:0000313" key="3">
    <source>
        <dbReference type="Proteomes" id="UP001054945"/>
    </source>
</evidence>
<dbReference type="AlphaFoldDB" id="A0AAV4UKR8"/>
<protein>
    <submittedName>
        <fullName evidence="2">FMRFamide receptor</fullName>
    </submittedName>
</protein>
<feature type="region of interest" description="Disordered" evidence="1">
    <location>
        <begin position="79"/>
        <end position="110"/>
    </location>
</feature>
<evidence type="ECO:0000313" key="2">
    <source>
        <dbReference type="EMBL" id="GIY58368.1"/>
    </source>
</evidence>
<dbReference type="EMBL" id="BPLR01013050">
    <property type="protein sequence ID" value="GIY58368.1"/>
    <property type="molecule type" value="Genomic_DNA"/>
</dbReference>
<feature type="compositionally biased region" description="Polar residues" evidence="1">
    <location>
        <begin position="93"/>
        <end position="110"/>
    </location>
</feature>
<dbReference type="Proteomes" id="UP001054945">
    <property type="component" value="Unassembled WGS sequence"/>
</dbReference>
<accession>A0AAV4UKR8</accession>
<comment type="caution">
    <text evidence="2">The sequence shown here is derived from an EMBL/GenBank/DDBJ whole genome shotgun (WGS) entry which is preliminary data.</text>
</comment>
<proteinExistence type="predicted"/>
<keyword evidence="2" id="KW-0675">Receptor</keyword>
<organism evidence="2 3">
    <name type="scientific">Caerostris extrusa</name>
    <name type="common">Bark spider</name>
    <name type="synonym">Caerostris bankana</name>
    <dbReference type="NCBI Taxonomy" id="172846"/>
    <lineage>
        <taxon>Eukaryota</taxon>
        <taxon>Metazoa</taxon>
        <taxon>Ecdysozoa</taxon>
        <taxon>Arthropoda</taxon>
        <taxon>Chelicerata</taxon>
        <taxon>Arachnida</taxon>
        <taxon>Araneae</taxon>
        <taxon>Araneomorphae</taxon>
        <taxon>Entelegynae</taxon>
        <taxon>Araneoidea</taxon>
        <taxon>Araneidae</taxon>
        <taxon>Caerostris</taxon>
    </lineage>
</organism>
<name>A0AAV4UKR8_CAEEX</name>
<reference evidence="2 3" key="1">
    <citation type="submission" date="2021-06" db="EMBL/GenBank/DDBJ databases">
        <title>Caerostris extrusa draft genome.</title>
        <authorList>
            <person name="Kono N."/>
            <person name="Arakawa K."/>
        </authorList>
    </citation>
    <scope>NUCLEOTIDE SEQUENCE [LARGE SCALE GENOMIC DNA]</scope>
</reference>
<keyword evidence="3" id="KW-1185">Reference proteome</keyword>
<sequence>MSKASRDSSIAILNQANFVNQQQPLKTSSSTRQQQLSFSKKVAVFSDEGAPPEDDHYCRLLRGFRWHWKRPKIASGISQEERTGQFIPLKSPSKCSNFGPSTFASGTSSE</sequence>
<evidence type="ECO:0000256" key="1">
    <source>
        <dbReference type="SAM" id="MobiDB-lite"/>
    </source>
</evidence>
<gene>
    <name evidence="2" type="primary">FMRFaR_1</name>
    <name evidence="2" type="ORF">CEXT_662691</name>
</gene>